<proteinExistence type="predicted"/>
<dbReference type="Proteomes" id="UP000735302">
    <property type="component" value="Unassembled WGS sequence"/>
</dbReference>
<keyword evidence="1" id="KW-0812">Transmembrane</keyword>
<sequence>MMEEPRSRRTFYEHSQPGIMIVRLARSSSYTHNTLPSYHHSQQQQHHYHTSIITTTITTINIIITTSRYMSKSRLGAKTIIIIFIAGAKYSQTTIILLRALPTSHDNNCFQIYRCSGSTIMSWQSNEDFMGKPHTSLAEMDPSAVYP</sequence>
<reference evidence="2 3" key="1">
    <citation type="journal article" date="2021" name="Elife">
        <title>Chloroplast acquisition without the gene transfer in kleptoplastic sea slugs, Plakobranchus ocellatus.</title>
        <authorList>
            <person name="Maeda T."/>
            <person name="Takahashi S."/>
            <person name="Yoshida T."/>
            <person name="Shimamura S."/>
            <person name="Takaki Y."/>
            <person name="Nagai Y."/>
            <person name="Toyoda A."/>
            <person name="Suzuki Y."/>
            <person name="Arimoto A."/>
            <person name="Ishii H."/>
            <person name="Satoh N."/>
            <person name="Nishiyama T."/>
            <person name="Hasebe M."/>
            <person name="Maruyama T."/>
            <person name="Minagawa J."/>
            <person name="Obokata J."/>
            <person name="Shigenobu S."/>
        </authorList>
    </citation>
    <scope>NUCLEOTIDE SEQUENCE [LARGE SCALE GENOMIC DNA]</scope>
</reference>
<dbReference type="AlphaFoldDB" id="A0AAV3Y8U2"/>
<comment type="caution">
    <text evidence="2">The sequence shown here is derived from an EMBL/GenBank/DDBJ whole genome shotgun (WGS) entry which is preliminary data.</text>
</comment>
<name>A0AAV3Y8U2_9GAST</name>
<protein>
    <submittedName>
        <fullName evidence="2">Uncharacterized protein</fullName>
    </submittedName>
</protein>
<keyword evidence="1" id="KW-1133">Transmembrane helix</keyword>
<dbReference type="EMBL" id="BLXT01000621">
    <property type="protein sequence ID" value="GFN78896.1"/>
    <property type="molecule type" value="Genomic_DNA"/>
</dbReference>
<evidence type="ECO:0000313" key="2">
    <source>
        <dbReference type="EMBL" id="GFN78896.1"/>
    </source>
</evidence>
<keyword evidence="1" id="KW-0472">Membrane</keyword>
<keyword evidence="3" id="KW-1185">Reference proteome</keyword>
<organism evidence="2 3">
    <name type="scientific">Plakobranchus ocellatus</name>
    <dbReference type="NCBI Taxonomy" id="259542"/>
    <lineage>
        <taxon>Eukaryota</taxon>
        <taxon>Metazoa</taxon>
        <taxon>Spiralia</taxon>
        <taxon>Lophotrochozoa</taxon>
        <taxon>Mollusca</taxon>
        <taxon>Gastropoda</taxon>
        <taxon>Heterobranchia</taxon>
        <taxon>Euthyneura</taxon>
        <taxon>Panpulmonata</taxon>
        <taxon>Sacoglossa</taxon>
        <taxon>Placobranchoidea</taxon>
        <taxon>Plakobranchidae</taxon>
        <taxon>Plakobranchus</taxon>
    </lineage>
</organism>
<feature type="transmembrane region" description="Helical" evidence="1">
    <location>
        <begin position="80"/>
        <end position="101"/>
    </location>
</feature>
<evidence type="ECO:0000256" key="1">
    <source>
        <dbReference type="SAM" id="Phobius"/>
    </source>
</evidence>
<evidence type="ECO:0000313" key="3">
    <source>
        <dbReference type="Proteomes" id="UP000735302"/>
    </source>
</evidence>
<gene>
    <name evidence="2" type="ORF">PoB_000540200</name>
</gene>
<accession>A0AAV3Y8U2</accession>